<protein>
    <submittedName>
        <fullName evidence="4">GNAT family N-acetyltransferase</fullName>
    </submittedName>
</protein>
<evidence type="ECO:0000256" key="1">
    <source>
        <dbReference type="ARBA" id="ARBA00022679"/>
    </source>
</evidence>
<dbReference type="OrthoDB" id="3572254at2"/>
<reference evidence="4 5" key="1">
    <citation type="submission" date="2019-07" db="EMBL/GenBank/DDBJ databases">
        <authorList>
            <person name="Duangmal K."/>
            <person name="Teo W.F.A."/>
        </authorList>
    </citation>
    <scope>NUCLEOTIDE SEQUENCE [LARGE SCALE GENOMIC DNA]</scope>
    <source>
        <strain evidence="4 5">TBRC 6029</strain>
    </source>
</reference>
<keyword evidence="1 4" id="KW-0808">Transferase</keyword>
<organism evidence="4 5">
    <name type="scientific">Amycolatopsis rhizosphaerae</name>
    <dbReference type="NCBI Taxonomy" id="2053003"/>
    <lineage>
        <taxon>Bacteria</taxon>
        <taxon>Bacillati</taxon>
        <taxon>Actinomycetota</taxon>
        <taxon>Actinomycetes</taxon>
        <taxon>Pseudonocardiales</taxon>
        <taxon>Pseudonocardiaceae</taxon>
        <taxon>Amycolatopsis</taxon>
    </lineage>
</organism>
<comment type="caution">
    <text evidence="4">The sequence shown here is derived from an EMBL/GenBank/DDBJ whole genome shotgun (WGS) entry which is preliminary data.</text>
</comment>
<accession>A0A558CU78</accession>
<name>A0A558CU78_9PSEU</name>
<proteinExistence type="predicted"/>
<dbReference type="InterPro" id="IPR050832">
    <property type="entry name" value="Bact_Acetyltransf"/>
</dbReference>
<dbReference type="GO" id="GO:0016747">
    <property type="term" value="F:acyltransferase activity, transferring groups other than amino-acyl groups"/>
    <property type="evidence" value="ECO:0007669"/>
    <property type="project" value="InterPro"/>
</dbReference>
<gene>
    <name evidence="4" type="ORF">FNH05_13130</name>
</gene>
<dbReference type="AlphaFoldDB" id="A0A558CU78"/>
<dbReference type="PANTHER" id="PTHR43877:SF2">
    <property type="entry name" value="AMINOALKYLPHOSPHONATE N-ACETYLTRANSFERASE-RELATED"/>
    <property type="match status" value="1"/>
</dbReference>
<evidence type="ECO:0000313" key="4">
    <source>
        <dbReference type="EMBL" id="TVT52330.1"/>
    </source>
</evidence>
<evidence type="ECO:0000256" key="2">
    <source>
        <dbReference type="ARBA" id="ARBA00023315"/>
    </source>
</evidence>
<reference evidence="4 5" key="2">
    <citation type="submission" date="2019-08" db="EMBL/GenBank/DDBJ databases">
        <title>Amycolatopsis acidicola sp. nov., isolated from peat swamp forest soil.</title>
        <authorList>
            <person name="Srisuk N."/>
        </authorList>
    </citation>
    <scope>NUCLEOTIDE SEQUENCE [LARGE SCALE GENOMIC DNA]</scope>
    <source>
        <strain evidence="4 5">TBRC 6029</strain>
    </source>
</reference>
<dbReference type="RefSeq" id="WP_144587882.1">
    <property type="nucleotide sequence ID" value="NZ_VJWX01000103.1"/>
</dbReference>
<dbReference type="CDD" id="cd04301">
    <property type="entry name" value="NAT_SF"/>
    <property type="match status" value="1"/>
</dbReference>
<dbReference type="SUPFAM" id="SSF55729">
    <property type="entry name" value="Acyl-CoA N-acyltransferases (Nat)"/>
    <property type="match status" value="1"/>
</dbReference>
<sequence length="172" mass="18848">MPAITPLDAEELPETAPGLARLLIDSVDGGASVGFFAPLDFTTALRWWLALEAPLRDGSARIWLARQEDRVVGTIGLRLTGYPTGRHRAEVSKLLVHRDVRGQGLGRTLLAHAEREALAQELTLLFLDTETGSVAENLYRRSGWTPVGTIPDFAHDPRGALSPTTIFYKHLV</sequence>
<evidence type="ECO:0000313" key="5">
    <source>
        <dbReference type="Proteomes" id="UP000320011"/>
    </source>
</evidence>
<keyword evidence="2" id="KW-0012">Acyltransferase</keyword>
<dbReference type="InterPro" id="IPR000182">
    <property type="entry name" value="GNAT_dom"/>
</dbReference>
<evidence type="ECO:0000259" key="3">
    <source>
        <dbReference type="PROSITE" id="PS51186"/>
    </source>
</evidence>
<dbReference type="Proteomes" id="UP000320011">
    <property type="component" value="Unassembled WGS sequence"/>
</dbReference>
<dbReference type="Pfam" id="PF00583">
    <property type="entry name" value="Acetyltransf_1"/>
    <property type="match status" value="1"/>
</dbReference>
<feature type="domain" description="N-acetyltransferase" evidence="3">
    <location>
        <begin position="22"/>
        <end position="172"/>
    </location>
</feature>
<dbReference type="EMBL" id="VJWX01000103">
    <property type="protein sequence ID" value="TVT52330.1"/>
    <property type="molecule type" value="Genomic_DNA"/>
</dbReference>
<dbReference type="Gene3D" id="3.40.630.30">
    <property type="match status" value="1"/>
</dbReference>
<dbReference type="InterPro" id="IPR016181">
    <property type="entry name" value="Acyl_CoA_acyltransferase"/>
</dbReference>
<dbReference type="PANTHER" id="PTHR43877">
    <property type="entry name" value="AMINOALKYLPHOSPHONATE N-ACETYLTRANSFERASE-RELATED-RELATED"/>
    <property type="match status" value="1"/>
</dbReference>
<dbReference type="PROSITE" id="PS51186">
    <property type="entry name" value="GNAT"/>
    <property type="match status" value="1"/>
</dbReference>
<keyword evidence="5" id="KW-1185">Reference proteome</keyword>